<evidence type="ECO:0000313" key="6">
    <source>
        <dbReference type="Proteomes" id="UP001651880"/>
    </source>
</evidence>
<gene>
    <name evidence="5" type="ORF">LJD61_17640</name>
</gene>
<dbReference type="InterPro" id="IPR016163">
    <property type="entry name" value="Ald_DH_C"/>
</dbReference>
<evidence type="ECO:0000259" key="4">
    <source>
        <dbReference type="Pfam" id="PF00171"/>
    </source>
</evidence>
<dbReference type="InterPro" id="IPR015590">
    <property type="entry name" value="Aldehyde_DH_dom"/>
</dbReference>
<dbReference type="Gene3D" id="3.40.309.10">
    <property type="entry name" value="Aldehyde Dehydrogenase, Chain A, domain 2"/>
    <property type="match status" value="1"/>
</dbReference>
<dbReference type="InterPro" id="IPR016162">
    <property type="entry name" value="Ald_DH_N"/>
</dbReference>
<dbReference type="Gene3D" id="3.40.605.10">
    <property type="entry name" value="Aldehyde Dehydrogenase, Chain A, domain 1"/>
    <property type="match status" value="1"/>
</dbReference>
<keyword evidence="6" id="KW-1185">Reference proteome</keyword>
<dbReference type="InterPro" id="IPR029510">
    <property type="entry name" value="Ald_DH_CS_GLU"/>
</dbReference>
<dbReference type="InterPro" id="IPR016161">
    <property type="entry name" value="Ald_DH/histidinol_DH"/>
</dbReference>
<dbReference type="Proteomes" id="UP001651880">
    <property type="component" value="Unassembled WGS sequence"/>
</dbReference>
<accession>A0ABT1NMJ2</accession>
<sequence>MNPLDYVKKEPYKLYINGEFVPSESGKTMDIINPVNNEPFAKAYIGGKADVEKAILAARRAYDEGVWGRMTAKERSKLIMKAGRILEKRKEEFAVLETLEAGKLFGSCYYFEGDMAVDAFEYWAGVARTVEGKMVPCNEQGAWNCVLWQPLGVVGEIIPWNGPFLMGCQKINGILAAGNTVIIKPATWACTTMSLLAEVYHEAGFPEGVVNVVMGPGGECGSALAESPLVDMVSMTGGTETGRKIIEKSADTIKDIALELGGKSPNIFFEDVDIDRAVEWARYGFTLHAGQVCVSGSRLIVHKSIYEEFITKLKAEVEKFVPGDGFDPKTTLNTLISRQHCNSVWNYIEKGKAEGARLVTGGVPYTDPKLEKGNFVPPTIFADVTPDMTIFQEEIFGPVVTVTSFETEEEAIALANSTIYGLAGGINTNDVKRALRAVNKIHGGQIYVNSYFSKAMVESPGTGWKQSGLGVAGIHKYMISKTVFFDTVEGSQPPIRL</sequence>
<dbReference type="PROSITE" id="PS00687">
    <property type="entry name" value="ALDEHYDE_DEHYDR_GLU"/>
    <property type="match status" value="1"/>
</dbReference>
<dbReference type="Pfam" id="PF00171">
    <property type="entry name" value="Aldedh"/>
    <property type="match status" value="1"/>
</dbReference>
<name>A0ABT1NMJ2_9FIRM</name>
<feature type="domain" description="Aldehyde dehydrogenase" evidence="4">
    <location>
        <begin position="20"/>
        <end position="478"/>
    </location>
</feature>
<protein>
    <submittedName>
        <fullName evidence="5">Aldehyde dehydrogenase family protein</fullName>
    </submittedName>
</protein>
<evidence type="ECO:0000313" key="5">
    <source>
        <dbReference type="EMBL" id="MCQ1531348.1"/>
    </source>
</evidence>
<dbReference type="RefSeq" id="WP_255228878.1">
    <property type="nucleotide sequence ID" value="NZ_JAJEKE010000021.1"/>
</dbReference>
<evidence type="ECO:0000256" key="2">
    <source>
        <dbReference type="PROSITE-ProRule" id="PRU10007"/>
    </source>
</evidence>
<dbReference type="SUPFAM" id="SSF53720">
    <property type="entry name" value="ALDH-like"/>
    <property type="match status" value="1"/>
</dbReference>
<organism evidence="5 6">
    <name type="scientific">Lutispora saccharofermentans</name>
    <dbReference type="NCBI Taxonomy" id="3024236"/>
    <lineage>
        <taxon>Bacteria</taxon>
        <taxon>Bacillati</taxon>
        <taxon>Bacillota</taxon>
        <taxon>Clostridia</taxon>
        <taxon>Lutisporales</taxon>
        <taxon>Lutisporaceae</taxon>
        <taxon>Lutispora</taxon>
    </lineage>
</organism>
<feature type="active site" evidence="2">
    <location>
        <position position="259"/>
    </location>
</feature>
<reference evidence="5 6" key="1">
    <citation type="submission" date="2021-10" db="EMBL/GenBank/DDBJ databases">
        <title>Lutispora strain m25 sp. nov., a thermophilic, non-spore-forming bacterium isolated from a lab-scale methanogenic bioreactor digesting anaerobic sludge.</title>
        <authorList>
            <person name="El Houari A."/>
            <person name="Mcdonald J."/>
        </authorList>
    </citation>
    <scope>NUCLEOTIDE SEQUENCE [LARGE SCALE GENOMIC DNA]</scope>
    <source>
        <strain evidence="6">m25</strain>
    </source>
</reference>
<comment type="caution">
    <text evidence="5">The sequence shown here is derived from an EMBL/GenBank/DDBJ whole genome shotgun (WGS) entry which is preliminary data.</text>
</comment>
<dbReference type="EMBL" id="JAJEKE010000021">
    <property type="protein sequence ID" value="MCQ1531348.1"/>
    <property type="molecule type" value="Genomic_DNA"/>
</dbReference>
<evidence type="ECO:0000256" key="3">
    <source>
        <dbReference type="RuleBase" id="RU003345"/>
    </source>
</evidence>
<dbReference type="PANTHER" id="PTHR11699">
    <property type="entry name" value="ALDEHYDE DEHYDROGENASE-RELATED"/>
    <property type="match status" value="1"/>
</dbReference>
<proteinExistence type="inferred from homology"/>
<evidence type="ECO:0000256" key="1">
    <source>
        <dbReference type="ARBA" id="ARBA00023002"/>
    </source>
</evidence>
<keyword evidence="1 3" id="KW-0560">Oxidoreductase</keyword>
<comment type="similarity">
    <text evidence="3">Belongs to the aldehyde dehydrogenase family.</text>
</comment>